<accession>A0AA35L0L1</accession>
<evidence type="ECO:0000313" key="3">
    <source>
        <dbReference type="Proteomes" id="UP001178461"/>
    </source>
</evidence>
<dbReference type="Pfam" id="PF21047">
    <property type="entry name" value="HEAT_Maestro"/>
    <property type="match status" value="1"/>
</dbReference>
<protein>
    <recommendedName>
        <fullName evidence="1">Maestro-like HEAT-repeats domain-containing protein</fullName>
    </recommendedName>
</protein>
<evidence type="ECO:0000259" key="1">
    <source>
        <dbReference type="Pfam" id="PF21047"/>
    </source>
</evidence>
<keyword evidence="3" id="KW-1185">Reference proteome</keyword>
<feature type="domain" description="Maestro-like HEAT-repeats" evidence="1">
    <location>
        <begin position="22"/>
        <end position="135"/>
    </location>
</feature>
<dbReference type="EMBL" id="OX395136">
    <property type="protein sequence ID" value="CAI5786903.1"/>
    <property type="molecule type" value="Genomic_DNA"/>
</dbReference>
<sequence length="274" mass="30532">MLARTSRNQTLIIRAQKVNSTGGPVPELFINDCYSLARVFGAFLPAEQLLEAMCFLASNMVLESSFDPLDISHLLQEFIKQFSGKAVEVEVLLEAFYKITQGPTVEGRNMAVFTFSILSQHHLVKVVEYLLQFPFGDCERNLPPKCLFHAILRIEEYKAAVRRNFPQLLIALLGMVVNFHYDQEFLGGAKEVLYLLLGTTGEEVEMAIIDQLFCPENFSQGLSAMSCRKATLVDPSHGRKHHCCSRGPGVCRNATSSGSYLHRAAQLPSADLCL</sequence>
<organism evidence="2 3">
    <name type="scientific">Podarcis lilfordi</name>
    <name type="common">Lilford's wall lizard</name>
    <dbReference type="NCBI Taxonomy" id="74358"/>
    <lineage>
        <taxon>Eukaryota</taxon>
        <taxon>Metazoa</taxon>
        <taxon>Chordata</taxon>
        <taxon>Craniata</taxon>
        <taxon>Vertebrata</taxon>
        <taxon>Euteleostomi</taxon>
        <taxon>Lepidosauria</taxon>
        <taxon>Squamata</taxon>
        <taxon>Bifurcata</taxon>
        <taxon>Unidentata</taxon>
        <taxon>Episquamata</taxon>
        <taxon>Laterata</taxon>
        <taxon>Lacertibaenia</taxon>
        <taxon>Lacertidae</taxon>
        <taxon>Podarcis</taxon>
    </lineage>
</organism>
<evidence type="ECO:0000313" key="2">
    <source>
        <dbReference type="EMBL" id="CAI5786903.1"/>
    </source>
</evidence>
<dbReference type="Proteomes" id="UP001178461">
    <property type="component" value="Chromosome 11"/>
</dbReference>
<reference evidence="2" key="1">
    <citation type="submission" date="2022-12" db="EMBL/GenBank/DDBJ databases">
        <authorList>
            <person name="Alioto T."/>
            <person name="Alioto T."/>
            <person name="Gomez Garrido J."/>
        </authorList>
    </citation>
    <scope>NUCLEOTIDE SEQUENCE</scope>
</reference>
<dbReference type="AlphaFoldDB" id="A0AA35L0L1"/>
<gene>
    <name evidence="2" type="ORF">PODLI_1B034636</name>
</gene>
<proteinExistence type="predicted"/>
<dbReference type="InterPro" id="IPR048465">
    <property type="entry name" value="Maestro-like_HEAT"/>
</dbReference>
<name>A0AA35L0L1_9SAUR</name>